<dbReference type="CDD" id="cd09917">
    <property type="entry name" value="F-box_SF"/>
    <property type="match status" value="1"/>
</dbReference>
<dbReference type="SMART" id="SM00256">
    <property type="entry name" value="FBOX"/>
    <property type="match status" value="1"/>
</dbReference>
<dbReference type="Gene3D" id="1.20.1280.50">
    <property type="match status" value="1"/>
</dbReference>
<evidence type="ECO:0000259" key="1">
    <source>
        <dbReference type="PROSITE" id="PS50181"/>
    </source>
</evidence>
<comment type="caution">
    <text evidence="2">The sequence shown here is derived from an EMBL/GenBank/DDBJ whole genome shotgun (WGS) entry which is preliminary data.</text>
</comment>
<protein>
    <submittedName>
        <fullName evidence="2">F-box domain-containing protein</fullName>
    </submittedName>
</protein>
<dbReference type="OrthoDB" id="3040787at2759"/>
<proteinExistence type="predicted"/>
<keyword evidence="3" id="KW-1185">Reference proteome</keyword>
<organism evidence="2 3">
    <name type="scientific">Mycena chlorophos</name>
    <name type="common">Agaric fungus</name>
    <name type="synonym">Agaricus chlorophos</name>
    <dbReference type="NCBI Taxonomy" id="658473"/>
    <lineage>
        <taxon>Eukaryota</taxon>
        <taxon>Fungi</taxon>
        <taxon>Dikarya</taxon>
        <taxon>Basidiomycota</taxon>
        <taxon>Agaricomycotina</taxon>
        <taxon>Agaricomycetes</taxon>
        <taxon>Agaricomycetidae</taxon>
        <taxon>Agaricales</taxon>
        <taxon>Marasmiineae</taxon>
        <taxon>Mycenaceae</taxon>
        <taxon>Mycena</taxon>
    </lineage>
</organism>
<name>A0A8H6W9P0_MYCCL</name>
<dbReference type="InterPro" id="IPR036047">
    <property type="entry name" value="F-box-like_dom_sf"/>
</dbReference>
<sequence length="244" mass="27210">MTSVGINRRTLETIAPMLRAAHRRAELEQERLELIQSAPKPGSVGGVFDQLPLELLAEIFVRLPYWDLLRAASVSRAWRNLVEAEPDLMVRLFQRPSEVYVDPGIQSIPIAPNSEPVALHPLLRYAEYSIGDPLSKLYALNKGAWCDTTRPMQDFACIPVVPELRMRLESYDRRDHFAVDVRNENGVTVLDAFSALRDAASNIVETSDGPATLQDAIDPLVFYEGVSVSKRVGQHVTIHIILGA</sequence>
<dbReference type="PROSITE" id="PS50181">
    <property type="entry name" value="FBOX"/>
    <property type="match status" value="1"/>
</dbReference>
<gene>
    <name evidence="2" type="ORF">HMN09_00674600</name>
</gene>
<feature type="domain" description="F-box" evidence="1">
    <location>
        <begin position="45"/>
        <end position="92"/>
    </location>
</feature>
<evidence type="ECO:0000313" key="3">
    <source>
        <dbReference type="Proteomes" id="UP000613580"/>
    </source>
</evidence>
<dbReference type="SUPFAM" id="SSF81383">
    <property type="entry name" value="F-box domain"/>
    <property type="match status" value="1"/>
</dbReference>
<dbReference type="Proteomes" id="UP000613580">
    <property type="component" value="Unassembled WGS sequence"/>
</dbReference>
<dbReference type="InterPro" id="IPR001810">
    <property type="entry name" value="F-box_dom"/>
</dbReference>
<reference evidence="2" key="1">
    <citation type="submission" date="2020-05" db="EMBL/GenBank/DDBJ databases">
        <title>Mycena genomes resolve the evolution of fungal bioluminescence.</title>
        <authorList>
            <person name="Tsai I.J."/>
        </authorList>
    </citation>
    <scope>NUCLEOTIDE SEQUENCE</scope>
    <source>
        <strain evidence="2">110903Hualien_Pintung</strain>
    </source>
</reference>
<dbReference type="Pfam" id="PF12937">
    <property type="entry name" value="F-box-like"/>
    <property type="match status" value="1"/>
</dbReference>
<accession>A0A8H6W9P0</accession>
<dbReference type="EMBL" id="JACAZE010000008">
    <property type="protein sequence ID" value="KAF7308266.1"/>
    <property type="molecule type" value="Genomic_DNA"/>
</dbReference>
<dbReference type="AlphaFoldDB" id="A0A8H6W9P0"/>
<evidence type="ECO:0000313" key="2">
    <source>
        <dbReference type="EMBL" id="KAF7308266.1"/>
    </source>
</evidence>